<dbReference type="Proteomes" id="UP000570514">
    <property type="component" value="Unassembled WGS sequence"/>
</dbReference>
<accession>A0A846MU66</accession>
<dbReference type="InterPro" id="IPR018062">
    <property type="entry name" value="HTH_AraC-typ_CS"/>
</dbReference>
<dbReference type="AlphaFoldDB" id="A0A846MU66"/>
<evidence type="ECO:0000313" key="7">
    <source>
        <dbReference type="Proteomes" id="UP000570514"/>
    </source>
</evidence>
<dbReference type="PROSITE" id="PS01124">
    <property type="entry name" value="HTH_ARAC_FAMILY_2"/>
    <property type="match status" value="1"/>
</dbReference>
<gene>
    <name evidence="6" type="ORF">FHS83_000069</name>
</gene>
<dbReference type="GO" id="GO:0043565">
    <property type="term" value="F:sequence-specific DNA binding"/>
    <property type="evidence" value="ECO:0007669"/>
    <property type="project" value="InterPro"/>
</dbReference>
<keyword evidence="7" id="KW-1185">Reference proteome</keyword>
<dbReference type="GO" id="GO:0003700">
    <property type="term" value="F:DNA-binding transcription factor activity"/>
    <property type="evidence" value="ECO:0007669"/>
    <property type="project" value="InterPro"/>
</dbReference>
<comment type="caution">
    <text evidence="6">The sequence shown here is derived from an EMBL/GenBank/DDBJ whole genome shotgun (WGS) entry which is preliminary data.</text>
</comment>
<dbReference type="SUPFAM" id="SSF51215">
    <property type="entry name" value="Regulatory protein AraC"/>
    <property type="match status" value="1"/>
</dbReference>
<dbReference type="InterPro" id="IPR003313">
    <property type="entry name" value="AraC-bd"/>
</dbReference>
<keyword evidence="2 6" id="KW-0238">DNA-binding</keyword>
<feature type="domain" description="HTH araC/xylS-type" evidence="5">
    <location>
        <begin position="187"/>
        <end position="285"/>
    </location>
</feature>
<dbReference type="RefSeq" id="WP_167079752.1">
    <property type="nucleotide sequence ID" value="NZ_BAAADC010000001.1"/>
</dbReference>
<dbReference type="SUPFAM" id="SSF46689">
    <property type="entry name" value="Homeodomain-like"/>
    <property type="match status" value="2"/>
</dbReference>
<protein>
    <submittedName>
        <fullName evidence="6">AraC-like DNA-binding protein</fullName>
    </submittedName>
</protein>
<dbReference type="Pfam" id="PF02311">
    <property type="entry name" value="AraC_binding"/>
    <property type="match status" value="1"/>
</dbReference>
<keyword evidence="4" id="KW-0804">Transcription</keyword>
<dbReference type="InterPro" id="IPR037923">
    <property type="entry name" value="HTH-like"/>
</dbReference>
<sequence length="286" mass="32000">MDRNSQNPEFFSRQVGTARRFFLDLDPSKRSALTVVSGGLEHCAPDYAIHRTAFPYFAVEYVIRGRGQLILGEESYTLKAGVVFAYTPRTPHHITTEPRAPLVKYFVDFTGTRAARLLVDCGLKGGAAAQVFPPDSVAMLFEELIESGTSTQREAYSVKLLECLALKIGAKATAPKEAESPAFAAYLRCRSLIERDFLTLKSLDQISAACGMNNAYICRLFRRFDRQSPYQYLLRLKINYAAAELQKPGLLIKDLAASVGFNDSFHFSRVFNNILGFSPAQFRKLR</sequence>
<reference evidence="6 7" key="1">
    <citation type="submission" date="2020-03" db="EMBL/GenBank/DDBJ databases">
        <title>Genomic Encyclopedia of Type Strains, Phase IV (KMG-IV): sequencing the most valuable type-strain genomes for metagenomic binning, comparative biology and taxonomic classification.</title>
        <authorList>
            <person name="Goeker M."/>
        </authorList>
    </citation>
    <scope>NUCLEOTIDE SEQUENCE [LARGE SCALE GENOMIC DNA]</scope>
    <source>
        <strain evidence="6 7">DSM 19867</strain>
    </source>
</reference>
<dbReference type="InterPro" id="IPR009057">
    <property type="entry name" value="Homeodomain-like_sf"/>
</dbReference>
<evidence type="ECO:0000313" key="6">
    <source>
        <dbReference type="EMBL" id="NIK86751.1"/>
    </source>
</evidence>
<keyword evidence="3" id="KW-0010">Activator</keyword>
<dbReference type="PANTHER" id="PTHR43280:SF31">
    <property type="entry name" value="TRANSCRIPTIONAL REGULATORY PROTEIN"/>
    <property type="match status" value="1"/>
</dbReference>
<dbReference type="EMBL" id="JAASRM010000001">
    <property type="protein sequence ID" value="NIK86751.1"/>
    <property type="molecule type" value="Genomic_DNA"/>
</dbReference>
<dbReference type="InterPro" id="IPR020449">
    <property type="entry name" value="Tscrpt_reg_AraC-type_HTH"/>
</dbReference>
<evidence type="ECO:0000259" key="5">
    <source>
        <dbReference type="PROSITE" id="PS01124"/>
    </source>
</evidence>
<dbReference type="Pfam" id="PF12833">
    <property type="entry name" value="HTH_18"/>
    <property type="match status" value="1"/>
</dbReference>
<dbReference type="Gene3D" id="2.60.120.10">
    <property type="entry name" value="Jelly Rolls"/>
    <property type="match status" value="1"/>
</dbReference>
<evidence type="ECO:0000256" key="2">
    <source>
        <dbReference type="ARBA" id="ARBA00023125"/>
    </source>
</evidence>
<evidence type="ECO:0000256" key="4">
    <source>
        <dbReference type="ARBA" id="ARBA00023163"/>
    </source>
</evidence>
<dbReference type="PRINTS" id="PR00032">
    <property type="entry name" value="HTHARAC"/>
</dbReference>
<dbReference type="PANTHER" id="PTHR43280">
    <property type="entry name" value="ARAC-FAMILY TRANSCRIPTIONAL REGULATOR"/>
    <property type="match status" value="1"/>
</dbReference>
<keyword evidence="1" id="KW-0805">Transcription regulation</keyword>
<evidence type="ECO:0000256" key="1">
    <source>
        <dbReference type="ARBA" id="ARBA00023015"/>
    </source>
</evidence>
<dbReference type="Gene3D" id="1.10.10.60">
    <property type="entry name" value="Homeodomain-like"/>
    <property type="match status" value="2"/>
</dbReference>
<dbReference type="InterPro" id="IPR018060">
    <property type="entry name" value="HTH_AraC"/>
</dbReference>
<proteinExistence type="predicted"/>
<name>A0A846MU66_9PROT</name>
<dbReference type="PROSITE" id="PS00041">
    <property type="entry name" value="HTH_ARAC_FAMILY_1"/>
    <property type="match status" value="1"/>
</dbReference>
<dbReference type="InterPro" id="IPR014710">
    <property type="entry name" value="RmlC-like_jellyroll"/>
</dbReference>
<dbReference type="SMART" id="SM00342">
    <property type="entry name" value="HTH_ARAC"/>
    <property type="match status" value="1"/>
</dbReference>
<evidence type="ECO:0000256" key="3">
    <source>
        <dbReference type="ARBA" id="ARBA00023159"/>
    </source>
</evidence>
<organism evidence="6 7">
    <name type="scientific">Rhizomicrobium palustre</name>
    <dbReference type="NCBI Taxonomy" id="189966"/>
    <lineage>
        <taxon>Bacteria</taxon>
        <taxon>Pseudomonadati</taxon>
        <taxon>Pseudomonadota</taxon>
        <taxon>Alphaproteobacteria</taxon>
        <taxon>Micropepsales</taxon>
        <taxon>Micropepsaceae</taxon>
        <taxon>Rhizomicrobium</taxon>
    </lineage>
</organism>